<proteinExistence type="predicted"/>
<organism evidence="2">
    <name type="scientific">viral metagenome</name>
    <dbReference type="NCBI Taxonomy" id="1070528"/>
    <lineage>
        <taxon>unclassified sequences</taxon>
        <taxon>metagenomes</taxon>
        <taxon>organismal metagenomes</taxon>
    </lineage>
</organism>
<keyword evidence="1" id="KW-0812">Transmembrane</keyword>
<sequence length="188" mass="20848">MPTQKKSLEQCLASPQWYKCPLPIMTFLVFLILFVYAIYMTIKCTSLIGEHARIGDTAFEEKYGKKVADINKVYVINLIVLILSLIVVVFFLQKSLPAGHQALLFNEYLGGAILLFIFVVAAWTLSVFNGLAKKSPETLATTFTSIILFVSLAGIGLYAYNLYSVMHSNSASKPKHVQQQHRVAAPAA</sequence>
<keyword evidence="1" id="KW-1133">Transmembrane helix</keyword>
<keyword evidence="1" id="KW-0472">Membrane</keyword>
<feature type="transmembrane region" description="Helical" evidence="1">
    <location>
        <begin position="22"/>
        <end position="42"/>
    </location>
</feature>
<feature type="transmembrane region" description="Helical" evidence="1">
    <location>
        <begin position="73"/>
        <end position="92"/>
    </location>
</feature>
<dbReference type="EMBL" id="MN740159">
    <property type="protein sequence ID" value="QHT90799.1"/>
    <property type="molecule type" value="Genomic_DNA"/>
</dbReference>
<reference evidence="2" key="1">
    <citation type="journal article" date="2020" name="Nature">
        <title>Giant virus diversity and host interactions through global metagenomics.</title>
        <authorList>
            <person name="Schulz F."/>
            <person name="Roux S."/>
            <person name="Paez-Espino D."/>
            <person name="Jungbluth S."/>
            <person name="Walsh D.A."/>
            <person name="Denef V.J."/>
            <person name="McMahon K.D."/>
            <person name="Konstantinidis K.T."/>
            <person name="Eloe-Fadrosh E.A."/>
            <person name="Kyrpides N.C."/>
            <person name="Woyke T."/>
        </authorList>
    </citation>
    <scope>NUCLEOTIDE SEQUENCE</scope>
    <source>
        <strain evidence="2">GVMAG-M-3300023184-71</strain>
    </source>
</reference>
<evidence type="ECO:0000256" key="1">
    <source>
        <dbReference type="SAM" id="Phobius"/>
    </source>
</evidence>
<name>A0A6C0IDE9_9ZZZZ</name>
<accession>A0A6C0IDE9</accession>
<dbReference type="AlphaFoldDB" id="A0A6C0IDE9"/>
<protein>
    <submittedName>
        <fullName evidence="2">Uncharacterized protein</fullName>
    </submittedName>
</protein>
<feature type="transmembrane region" description="Helical" evidence="1">
    <location>
        <begin position="112"/>
        <end position="132"/>
    </location>
</feature>
<feature type="transmembrane region" description="Helical" evidence="1">
    <location>
        <begin position="139"/>
        <end position="160"/>
    </location>
</feature>
<evidence type="ECO:0000313" key="2">
    <source>
        <dbReference type="EMBL" id="QHT90799.1"/>
    </source>
</evidence>